<keyword evidence="1" id="KW-0456">Lyase</keyword>
<evidence type="ECO:0000313" key="3">
    <source>
        <dbReference type="EMBL" id="QPC45225.1"/>
    </source>
</evidence>
<dbReference type="EMBL" id="CP058214">
    <property type="protein sequence ID" value="QPC45225.1"/>
    <property type="molecule type" value="Genomic_DNA"/>
</dbReference>
<dbReference type="GO" id="GO:0016787">
    <property type="term" value="F:hydrolase activity"/>
    <property type="evidence" value="ECO:0007669"/>
    <property type="project" value="UniProtKB-KW"/>
</dbReference>
<organism evidence="3 4">
    <name type="scientific">Kaustia mangrovi</name>
    <dbReference type="NCBI Taxonomy" id="2593653"/>
    <lineage>
        <taxon>Bacteria</taxon>
        <taxon>Pseudomonadati</taxon>
        <taxon>Pseudomonadota</taxon>
        <taxon>Alphaproteobacteria</taxon>
        <taxon>Hyphomicrobiales</taxon>
        <taxon>Parvibaculaceae</taxon>
        <taxon>Kaustia</taxon>
    </lineage>
</organism>
<gene>
    <name evidence="3" type="ORF">HW532_07325</name>
</gene>
<dbReference type="Gene3D" id="3.20.20.140">
    <property type="entry name" value="Metal-dependent hydrolases"/>
    <property type="match status" value="1"/>
</dbReference>
<evidence type="ECO:0000256" key="1">
    <source>
        <dbReference type="ARBA" id="ARBA00023239"/>
    </source>
</evidence>
<dbReference type="PANTHER" id="PTHR21240">
    <property type="entry name" value="2-AMINO-3-CARBOXYLMUCONATE-6-SEMIALDEHYDE DECARBOXYLASE"/>
    <property type="match status" value="1"/>
</dbReference>
<dbReference type="KEGG" id="kmn:HW532_07325"/>
<accession>A0A7S8HE13</accession>
<reference evidence="3 4" key="1">
    <citation type="submission" date="2020-06" db="EMBL/GenBank/DDBJ databases">
        <title>Genome sequence of 2 isolates from Red Sea Mangroves.</title>
        <authorList>
            <person name="Sefrji F."/>
            <person name="Michoud G."/>
            <person name="Merlino G."/>
            <person name="Daffonchio D."/>
        </authorList>
    </citation>
    <scope>NUCLEOTIDE SEQUENCE [LARGE SCALE GENOMIC DNA]</scope>
    <source>
        <strain evidence="3 4">R1DC25</strain>
    </source>
</reference>
<dbReference type="Proteomes" id="UP000593594">
    <property type="component" value="Chromosome"/>
</dbReference>
<dbReference type="PANTHER" id="PTHR21240:SF19">
    <property type="entry name" value="CATALYTIC_ HYDROLASE"/>
    <property type="match status" value="1"/>
</dbReference>
<protein>
    <submittedName>
        <fullName evidence="3">Amidohydrolase</fullName>
    </submittedName>
</protein>
<sequence length="246" mass="28122">MDEADALRQYLQAYDALDTAHVVVKARDVETSFDLKIRNEDVAAFCKRHGDRFIGFAGVDPLKGMEALRELEYAVRELKLKGLNIQCFENRIAINDPRLYPLYAKCIELDIPVNLHCSINFSTQSLMRYGHPLQLDEVMVHFPELRVIASPPGWPWVQELVGVAWRHPNVHIGLVAVRPKYLNVAHSGYEPLMQYGNTVLQDRIIFGSAWPMQPVSRAVEEIEALPLKDAVKRKWLHDNAKSVLRL</sequence>
<dbReference type="InterPro" id="IPR032466">
    <property type="entry name" value="Metal_Hydrolase"/>
</dbReference>
<evidence type="ECO:0000259" key="2">
    <source>
        <dbReference type="Pfam" id="PF04909"/>
    </source>
</evidence>
<dbReference type="GO" id="GO:0016831">
    <property type="term" value="F:carboxy-lyase activity"/>
    <property type="evidence" value="ECO:0007669"/>
    <property type="project" value="InterPro"/>
</dbReference>
<dbReference type="InterPro" id="IPR006680">
    <property type="entry name" value="Amidohydro-rel"/>
</dbReference>
<proteinExistence type="predicted"/>
<dbReference type="InterPro" id="IPR032465">
    <property type="entry name" value="ACMSD"/>
</dbReference>
<dbReference type="SUPFAM" id="SSF51556">
    <property type="entry name" value="Metallo-dependent hydrolases"/>
    <property type="match status" value="1"/>
</dbReference>
<feature type="domain" description="Amidohydrolase-related" evidence="2">
    <location>
        <begin position="5"/>
        <end position="246"/>
    </location>
</feature>
<keyword evidence="4" id="KW-1185">Reference proteome</keyword>
<keyword evidence="3" id="KW-0378">Hydrolase</keyword>
<dbReference type="AlphaFoldDB" id="A0A7S8HE13"/>
<name>A0A7S8HE13_9HYPH</name>
<dbReference type="Pfam" id="PF04909">
    <property type="entry name" value="Amidohydro_2"/>
    <property type="match status" value="1"/>
</dbReference>
<evidence type="ECO:0000313" key="4">
    <source>
        <dbReference type="Proteomes" id="UP000593594"/>
    </source>
</evidence>